<accession>A0A8J6TZ18</accession>
<feature type="compositionally biased region" description="Low complexity" evidence="4">
    <location>
        <begin position="1262"/>
        <end position="1274"/>
    </location>
</feature>
<evidence type="ECO:0000313" key="9">
    <source>
        <dbReference type="EMBL" id="MBC8610752.1"/>
    </source>
</evidence>
<evidence type="ECO:0000256" key="1">
    <source>
        <dbReference type="ARBA" id="ARBA00004613"/>
    </source>
</evidence>
<feature type="region of interest" description="Disordered" evidence="4">
    <location>
        <begin position="1378"/>
        <end position="1399"/>
    </location>
</feature>
<feature type="domain" description="DUF11" evidence="5">
    <location>
        <begin position="544"/>
        <end position="658"/>
    </location>
</feature>
<dbReference type="PANTHER" id="PTHR34819">
    <property type="entry name" value="LARGE CYSTEINE-RICH PERIPLASMIC PROTEIN OMCB"/>
    <property type="match status" value="1"/>
</dbReference>
<keyword evidence="3" id="KW-0732">Signal</keyword>
<feature type="domain" description="DUF11" evidence="5">
    <location>
        <begin position="913"/>
        <end position="1026"/>
    </location>
</feature>
<feature type="domain" description="DUF11" evidence="5">
    <location>
        <begin position="790"/>
        <end position="903"/>
    </location>
</feature>
<dbReference type="Gene3D" id="2.60.40.10">
    <property type="entry name" value="Immunoglobulins"/>
    <property type="match status" value="10"/>
</dbReference>
<dbReference type="InterPro" id="IPR013783">
    <property type="entry name" value="Ig-like_fold"/>
</dbReference>
<feature type="domain" description="DUF11" evidence="5">
    <location>
        <begin position="1284"/>
        <end position="1397"/>
    </location>
</feature>
<feature type="compositionally biased region" description="Polar residues" evidence="4">
    <location>
        <begin position="898"/>
        <end position="908"/>
    </location>
</feature>
<dbReference type="EMBL" id="JACRTL010000003">
    <property type="protein sequence ID" value="MBC8610752.1"/>
    <property type="molecule type" value="Genomic_DNA"/>
</dbReference>
<dbReference type="PANTHER" id="PTHR34819:SF3">
    <property type="entry name" value="CELL SURFACE PROTEIN"/>
    <property type="match status" value="1"/>
</dbReference>
<gene>
    <name evidence="9" type="ORF">H8702_06390</name>
</gene>
<feature type="region of interest" description="Disordered" evidence="4">
    <location>
        <begin position="882"/>
        <end position="908"/>
    </location>
</feature>
<dbReference type="Pfam" id="PF21959">
    <property type="entry name" value="DUF6923"/>
    <property type="match status" value="1"/>
</dbReference>
<feature type="domain" description="DUF11" evidence="5">
    <location>
        <begin position="1653"/>
        <end position="1767"/>
    </location>
</feature>
<evidence type="ECO:0000256" key="2">
    <source>
        <dbReference type="ARBA" id="ARBA00022525"/>
    </source>
</evidence>
<organism evidence="9 10">
    <name type="scientific">Massiliimalia timonensis</name>
    <dbReference type="NCBI Taxonomy" id="1987501"/>
    <lineage>
        <taxon>Bacteria</taxon>
        <taxon>Bacillati</taxon>
        <taxon>Bacillota</taxon>
        <taxon>Clostridia</taxon>
        <taxon>Eubacteriales</taxon>
        <taxon>Oscillospiraceae</taxon>
        <taxon>Massiliimalia</taxon>
    </lineage>
</organism>
<feature type="domain" description="DUF6923" evidence="8">
    <location>
        <begin position="133"/>
        <end position="350"/>
    </location>
</feature>
<dbReference type="Proteomes" id="UP000632659">
    <property type="component" value="Unassembled WGS sequence"/>
</dbReference>
<keyword evidence="2" id="KW-0964">Secreted</keyword>
<feature type="domain" description="DUF11" evidence="5">
    <location>
        <begin position="1036"/>
        <end position="1149"/>
    </location>
</feature>
<name>A0A8J6TZ18_9FIRM</name>
<dbReference type="Pfam" id="PF17210">
    <property type="entry name" value="SdrD_B"/>
    <property type="match status" value="1"/>
</dbReference>
<feature type="compositionally biased region" description="Low complexity" evidence="4">
    <location>
        <begin position="1629"/>
        <end position="1644"/>
    </location>
</feature>
<protein>
    <submittedName>
        <fullName evidence="9">DUF11 domain-containing protein</fullName>
    </submittedName>
</protein>
<dbReference type="InterPro" id="IPR047589">
    <property type="entry name" value="DUF11_rpt"/>
</dbReference>
<feature type="domain" description="DUF11" evidence="5">
    <location>
        <begin position="1407"/>
        <end position="1523"/>
    </location>
</feature>
<feature type="domain" description="SD-repeat containing protein B" evidence="6">
    <location>
        <begin position="4"/>
        <end position="96"/>
    </location>
</feature>
<keyword evidence="10" id="KW-1185">Reference proteome</keyword>
<dbReference type="Pfam" id="PF20009">
    <property type="entry name" value="GEVED"/>
    <property type="match status" value="1"/>
</dbReference>
<feature type="domain" description="DUF11" evidence="5">
    <location>
        <begin position="1530"/>
        <end position="1644"/>
    </location>
</feature>
<feature type="domain" description="DUF11" evidence="5">
    <location>
        <begin position="1776"/>
        <end position="1892"/>
    </location>
</feature>
<dbReference type="InterPro" id="IPR001434">
    <property type="entry name" value="OmcB-like_DUF11"/>
</dbReference>
<evidence type="ECO:0000256" key="4">
    <source>
        <dbReference type="SAM" id="MobiDB-lite"/>
    </source>
</evidence>
<evidence type="ECO:0000259" key="5">
    <source>
        <dbReference type="Pfam" id="PF01345"/>
    </source>
</evidence>
<reference evidence="9" key="1">
    <citation type="submission" date="2020-08" db="EMBL/GenBank/DDBJ databases">
        <title>Genome public.</title>
        <authorList>
            <person name="Liu C."/>
            <person name="Sun Q."/>
        </authorList>
    </citation>
    <scope>NUCLEOTIDE SEQUENCE</scope>
    <source>
        <strain evidence="9">NSJ-15</strain>
    </source>
</reference>
<dbReference type="InterPro" id="IPR045474">
    <property type="entry name" value="GEVED"/>
</dbReference>
<proteinExistence type="predicted"/>
<feature type="domain" description="DUF11" evidence="5">
    <location>
        <begin position="667"/>
        <end position="781"/>
    </location>
</feature>
<sequence length="1918" mass="199905">MAATITGIVFNDLNHNGQYDSGEPGIPNVYVVLYSSASGCVTTQTNASGNYSFTVTAPGSYTVYEPVSSPNGCPPTEFTQPEGFTMSNGPRKRTETITAAQINNGAVIANQNFSHDTVNNPLACNTSMIQFVGRPTSWYNINIVTGQPTLQGPLSPAHDVNAIGYNVLDNYIYGYDQTTNNIVRVADDGTVIQLGRLTGLPAGGYNTGTFGVNGFLYIFVNNETRFYTIDLRPNSSTFMKLVNPAAGYTEQTSNYGTALSAAVNISDWVLSEGNLYGVERNGVLVRIVPTTGQVTELATTAPDPNASFGALAIANSDGTIYKYTYSGNTATGVPFSKTFFDSFNDGTMCPTAAVRVDYGDAPDTSSSTGPNDYNTLLANNGPRHELTNRLTLGAQVTSEADAYQNPTATGDDLIHGIQDDGLSLPLPPLSASGTDYSLTVAVVNDTGLTAHLYGWVDFDQNGLFEVNEAAPVVDIPSGAGTQYAVLNFTRPAGGGSALGSTFVRLRLTTDILPETPGIQDSRSVGPASDGEVEDYILDVGSVADIGVDKTADRQEITAGDPIIYTIKVFNNGPDPAADVLLTDFIPPEITNPQYSLDNGNTWFPWNGTLPLGTLQPGDSIPVLITGVYDGTGSGAVINTAEISTSSTDPDPDNDSSTVVTPILLSADLEVVKSASPSPVTAGQELTYTVRIFNHGPNDAEDVTLADVVSSPLFDPEFSTDGGATWQPWNSPYPLGHLPAGADLTILIRGTVDPSATGDIHNTVTILSSTPDPDPNNNTDTVITPIESQADISIVKLGSPKPVHSGELLTYTLIVSNAGPSSAADVIVTDMVPPSLSNVEFSTDNGISFQPWNGSYLLGELAPGTAQTILIRGLVDPSATGSIVNTATVDSPTPDPDPGNNTSTDDTPVETSADLTVTKLGAPKPVPAGDLLTYTITVHNLGPSDAQDVLLTDNIPPELTDAEYSTNSGTTWLSWPGSANLGAFAGGELRTILIRGRVDNTAAGIITNTAVVSSPTPDPDPGNNQDTDITPINTSADLGVIKAGSPNPVDPNQTLTYSVTVTNYGPNPASNVVLTDPVPAELLNPEYSINGGNTWFPWSGTHPITALASSASQTIQIRGTVSAAAAGKISNTASVTSDTPDPDPDNNTDTEIIAISESADLSVIKAFFPNPVRAGEILSYTITVSNQGPSAAQNVRLNDVIPAEIINPEFAVQGSPDFAPWVSPYAIGTLQSGAQATITIRGLVNPATIPGSRISNTASVTSDTPDPNPDNNTDTVQTSVITSADVAVRKEADTTPAVPGQAFRYTITVTNAGPSNAQDVVLVDAVPVSLMNAEFSIDGGLTYAPWNSPYMLGGLSAGESRNILIQGILSPSATGQIANTTVVNSPTPDPDPDNNTSTDITPIEPSADISVVKTVSPSPVPAGGQITYTLLVSNSGPSEAENTVLNDPLPAGISNSEISADGGQTWIPYTGTYTVGNLVNEGFKTLLIRARVLPSAIGELTNISTVISDTPDPNPDNNTSTATVPVVLSADLSVTKTSDPDPVPPGGILTYTITVSNAGPADALNVTLRDNLPSGLSNAEFSTDGGISWQPWNTPYQLATVPANDNRIILIRGTVISSVTGTILNTAVVTSDTPDPDPSNNSDTNQTDISTSGDIEVRKTVQPTSAVPGGLLTYTITITNNGPDQAENVILYDSVPPELSEAQFSIDGGTTWAPWSNPYTLGLLAGGESRTVLIRGTVTEPACGTLANTATAISNTPDPNPENNTDTVIVPVTKGADLSVVKTACSQTAVPCQYLVYRLTVTNSGPETAQQATIFDRLPSELTCAVFSVDGGRTWRAWNGSYQLGTLGAGKTVSILLAGIVSPCARGTVKNTAIVSSATSDPDPDNNTSTAAVEVQRHCSCALPSQQPPHYPSATWRCQ</sequence>
<dbReference type="InterPro" id="IPR033764">
    <property type="entry name" value="Sdr_B"/>
</dbReference>
<evidence type="ECO:0000259" key="8">
    <source>
        <dbReference type="Pfam" id="PF21959"/>
    </source>
</evidence>
<evidence type="ECO:0000256" key="3">
    <source>
        <dbReference type="ARBA" id="ARBA00022729"/>
    </source>
</evidence>
<dbReference type="SUPFAM" id="SSF117074">
    <property type="entry name" value="Hypothetical protein PA1324"/>
    <property type="match status" value="1"/>
</dbReference>
<evidence type="ECO:0000259" key="7">
    <source>
        <dbReference type="Pfam" id="PF20009"/>
    </source>
</evidence>
<dbReference type="RefSeq" id="WP_187536440.1">
    <property type="nucleotide sequence ID" value="NZ_JACRTL010000003.1"/>
</dbReference>
<feature type="region of interest" description="Disordered" evidence="4">
    <location>
        <begin position="1251"/>
        <end position="1274"/>
    </location>
</feature>
<feature type="region of interest" description="Disordered" evidence="4">
    <location>
        <begin position="1628"/>
        <end position="1657"/>
    </location>
</feature>
<evidence type="ECO:0000259" key="6">
    <source>
        <dbReference type="Pfam" id="PF17210"/>
    </source>
</evidence>
<dbReference type="InterPro" id="IPR051172">
    <property type="entry name" value="Chlamydia_OmcB"/>
</dbReference>
<dbReference type="Pfam" id="PF01345">
    <property type="entry name" value="DUF11"/>
    <property type="match status" value="11"/>
</dbReference>
<dbReference type="GO" id="GO:0005576">
    <property type="term" value="C:extracellular region"/>
    <property type="evidence" value="ECO:0007669"/>
    <property type="project" value="UniProtKB-SubCell"/>
</dbReference>
<feature type="domain" description="GEVED" evidence="7">
    <location>
        <begin position="452"/>
        <end position="537"/>
    </location>
</feature>
<feature type="domain" description="DUF11" evidence="5">
    <location>
        <begin position="1159"/>
        <end position="1276"/>
    </location>
</feature>
<comment type="subcellular location">
    <subcellularLocation>
        <location evidence="1">Secreted</location>
    </subcellularLocation>
</comment>
<dbReference type="NCBIfam" id="TIGR01451">
    <property type="entry name" value="B_ant_repeat"/>
    <property type="match status" value="11"/>
</dbReference>
<evidence type="ECO:0000313" key="10">
    <source>
        <dbReference type="Proteomes" id="UP000632659"/>
    </source>
</evidence>
<dbReference type="InterPro" id="IPR054215">
    <property type="entry name" value="DUF6923"/>
</dbReference>
<feature type="compositionally biased region" description="Polar residues" evidence="4">
    <location>
        <begin position="1252"/>
        <end position="1261"/>
    </location>
</feature>
<comment type="caution">
    <text evidence="9">The sequence shown here is derived from an EMBL/GenBank/DDBJ whole genome shotgun (WGS) entry which is preliminary data.</text>
</comment>